<dbReference type="PROSITE" id="PS01124">
    <property type="entry name" value="HTH_ARAC_FAMILY_2"/>
    <property type="match status" value="1"/>
</dbReference>
<dbReference type="InterPro" id="IPR011256">
    <property type="entry name" value="Reg_factor_effector_dom_sf"/>
</dbReference>
<dbReference type="GO" id="GO:0003700">
    <property type="term" value="F:DNA-binding transcription factor activity"/>
    <property type="evidence" value="ECO:0007669"/>
    <property type="project" value="InterPro"/>
</dbReference>
<dbReference type="SUPFAM" id="SSF55136">
    <property type="entry name" value="Probable bacterial effector-binding domain"/>
    <property type="match status" value="1"/>
</dbReference>
<dbReference type="PROSITE" id="PS00041">
    <property type="entry name" value="HTH_ARAC_FAMILY_1"/>
    <property type="match status" value="1"/>
</dbReference>
<dbReference type="EMBL" id="CYYC01000031">
    <property type="protein sequence ID" value="CUN11547.1"/>
    <property type="molecule type" value="Genomic_DNA"/>
</dbReference>
<evidence type="ECO:0000256" key="2">
    <source>
        <dbReference type="ARBA" id="ARBA00023125"/>
    </source>
</evidence>
<evidence type="ECO:0000256" key="1">
    <source>
        <dbReference type="ARBA" id="ARBA00023015"/>
    </source>
</evidence>
<keyword evidence="1" id="KW-0805">Transcription regulation</keyword>
<dbReference type="InterPro" id="IPR009057">
    <property type="entry name" value="Homeodomain-like_sf"/>
</dbReference>
<dbReference type="RefSeq" id="WP_055183117.1">
    <property type="nucleotide sequence ID" value="NZ_CAKXER010000083.1"/>
</dbReference>
<evidence type="ECO:0000256" key="3">
    <source>
        <dbReference type="ARBA" id="ARBA00023163"/>
    </source>
</evidence>
<dbReference type="Pfam" id="PF06445">
    <property type="entry name" value="GyrI-like"/>
    <property type="match status" value="1"/>
</dbReference>
<evidence type="ECO:0000259" key="4">
    <source>
        <dbReference type="PROSITE" id="PS01124"/>
    </source>
</evidence>
<dbReference type="PANTHER" id="PTHR47504">
    <property type="entry name" value="RIGHT ORIGIN-BINDING PROTEIN"/>
    <property type="match status" value="1"/>
</dbReference>
<keyword evidence="3" id="KW-0804">Transcription</keyword>
<proteinExistence type="predicted"/>
<accession>A0A173UBC5</accession>
<name>A0A173UBC5_9FIRM</name>
<feature type="domain" description="HTH araC/xylS-type" evidence="4">
    <location>
        <begin position="15"/>
        <end position="113"/>
    </location>
</feature>
<dbReference type="Gene3D" id="1.10.10.60">
    <property type="entry name" value="Homeodomain-like"/>
    <property type="match status" value="2"/>
</dbReference>
<dbReference type="SMART" id="SM00871">
    <property type="entry name" value="AraC_E_bind"/>
    <property type="match status" value="1"/>
</dbReference>
<evidence type="ECO:0000313" key="6">
    <source>
        <dbReference type="Proteomes" id="UP000095390"/>
    </source>
</evidence>
<dbReference type="AlphaFoldDB" id="A0A173UBC5"/>
<dbReference type="InterPro" id="IPR010499">
    <property type="entry name" value="AraC_E-bd"/>
</dbReference>
<dbReference type="SMART" id="SM00342">
    <property type="entry name" value="HTH_ARAC"/>
    <property type="match status" value="1"/>
</dbReference>
<dbReference type="OrthoDB" id="9782503at2"/>
<sequence length="288" mass="34072">MDNTENYEIRSAVINKAINYIFDHIDEEITVDDVAHYCSYSRYHLTRMFKEETDEALYQFIKRIRLERSAWCLKVEKEKSITEIGEKYGYSSSNFATAFKKHLNLSPGDFRKTSEQMVEASSFSHGVTLDALDDAGKLITIENLDSFTVIYERKKGNYHQLPQEWCRFIEKYEYLATEETLYMECTIDDPTITDEDHCMYDLCQTVSPEQLVLKKNEHILLQNFQGGKYAAYHFRGFPQFLFMVYQEIFCRWLSKTGNQLDERRPIFDIYRLVGEDGYMEIDICFPLK</sequence>
<dbReference type="InterPro" id="IPR050959">
    <property type="entry name" value="MarA-like"/>
</dbReference>
<evidence type="ECO:0000313" key="5">
    <source>
        <dbReference type="EMBL" id="CUN11547.1"/>
    </source>
</evidence>
<dbReference type="Gene3D" id="3.20.80.10">
    <property type="entry name" value="Regulatory factor, effector binding domain"/>
    <property type="match status" value="1"/>
</dbReference>
<protein>
    <submittedName>
        <fullName evidence="5">Right origin-binding protein</fullName>
    </submittedName>
</protein>
<dbReference type="Pfam" id="PF12833">
    <property type="entry name" value="HTH_18"/>
    <property type="match status" value="1"/>
</dbReference>
<dbReference type="InterPro" id="IPR029442">
    <property type="entry name" value="GyrI-like"/>
</dbReference>
<reference evidence="5 6" key="1">
    <citation type="submission" date="2015-09" db="EMBL/GenBank/DDBJ databases">
        <authorList>
            <consortium name="Pathogen Informatics"/>
        </authorList>
    </citation>
    <scope>NUCLEOTIDE SEQUENCE [LARGE SCALE GENOMIC DNA]</scope>
    <source>
        <strain evidence="5 6">2789STDY5834966</strain>
    </source>
</reference>
<dbReference type="InterPro" id="IPR018060">
    <property type="entry name" value="HTH_AraC"/>
</dbReference>
<organism evidence="5 6">
    <name type="scientific">Anaerobutyricum hallii</name>
    <dbReference type="NCBI Taxonomy" id="39488"/>
    <lineage>
        <taxon>Bacteria</taxon>
        <taxon>Bacillati</taxon>
        <taxon>Bacillota</taxon>
        <taxon>Clostridia</taxon>
        <taxon>Lachnospirales</taxon>
        <taxon>Lachnospiraceae</taxon>
        <taxon>Anaerobutyricum</taxon>
    </lineage>
</organism>
<dbReference type="PANTHER" id="PTHR47504:SF6">
    <property type="entry name" value="ARAC-FAMILY TRANSCRIPTIONAL REGULATOR"/>
    <property type="match status" value="1"/>
</dbReference>
<keyword evidence="2" id="KW-0238">DNA-binding</keyword>
<dbReference type="Proteomes" id="UP000095390">
    <property type="component" value="Unassembled WGS sequence"/>
</dbReference>
<dbReference type="GO" id="GO:0043565">
    <property type="term" value="F:sequence-specific DNA binding"/>
    <property type="evidence" value="ECO:0007669"/>
    <property type="project" value="InterPro"/>
</dbReference>
<dbReference type="SUPFAM" id="SSF46689">
    <property type="entry name" value="Homeodomain-like"/>
    <property type="match status" value="2"/>
</dbReference>
<dbReference type="InterPro" id="IPR018062">
    <property type="entry name" value="HTH_AraC-typ_CS"/>
</dbReference>
<gene>
    <name evidence="5" type="primary">rob_2</name>
    <name evidence="5" type="ORF">ERS852578_02277</name>
</gene>